<dbReference type="GO" id="GO:0008127">
    <property type="term" value="F:quercetin 2,3-dioxygenase activity"/>
    <property type="evidence" value="ECO:0007669"/>
    <property type="project" value="UniProtKB-EC"/>
</dbReference>
<dbReference type="InterPro" id="IPR011051">
    <property type="entry name" value="RmlC_Cupin_sf"/>
</dbReference>
<reference evidence="1 2" key="1">
    <citation type="submission" date="2024-04" db="EMBL/GenBank/DDBJ databases">
        <authorList>
            <person name="Cremers G."/>
        </authorList>
    </citation>
    <scope>NUCLEOTIDE SEQUENCE [LARGE SCALE GENOMIC DNA]</scope>
    <source>
        <strain evidence="1">MeCH1-AG</strain>
        <plasmid evidence="1 2">2</plasmid>
    </source>
</reference>
<geneLocation type="plasmid" evidence="1 2">
    <name>2</name>
</geneLocation>
<dbReference type="Proteomes" id="UP001497493">
    <property type="component" value="Plasmid 2"/>
</dbReference>
<keyword evidence="1" id="KW-0614">Plasmid</keyword>
<keyword evidence="2" id="KW-1185">Reference proteome</keyword>
<gene>
    <name evidence="1" type="ORF">MECH1_V1_P0057</name>
</gene>
<dbReference type="EC" id="1.13.11.24" evidence="1"/>
<evidence type="ECO:0000313" key="1">
    <source>
        <dbReference type="EMBL" id="CAL1241989.1"/>
    </source>
</evidence>
<name>A0ABM9NMW1_9GAMM</name>
<dbReference type="InterPro" id="IPR014710">
    <property type="entry name" value="RmlC-like_jellyroll"/>
</dbReference>
<dbReference type="PANTHER" id="PTHR13903">
    <property type="entry name" value="PIRIN-RELATED"/>
    <property type="match status" value="1"/>
</dbReference>
<proteinExistence type="predicted"/>
<accession>A0ABM9NMW1</accession>
<dbReference type="PANTHER" id="PTHR13903:SF8">
    <property type="entry name" value="PIRIN"/>
    <property type="match status" value="1"/>
</dbReference>
<dbReference type="SUPFAM" id="SSF51182">
    <property type="entry name" value="RmlC-like cupins"/>
    <property type="match status" value="1"/>
</dbReference>
<organism evidence="1 2">
    <name type="scientific">Candidatus Methylocalor cossyra</name>
    <dbReference type="NCBI Taxonomy" id="3108543"/>
    <lineage>
        <taxon>Bacteria</taxon>
        <taxon>Pseudomonadati</taxon>
        <taxon>Pseudomonadota</taxon>
        <taxon>Gammaproteobacteria</taxon>
        <taxon>Methylococcales</taxon>
        <taxon>Methylococcaceae</taxon>
        <taxon>Candidatus Methylocalor</taxon>
    </lineage>
</organism>
<keyword evidence="1" id="KW-0560">Oxidoreductase</keyword>
<dbReference type="InterPro" id="IPR012093">
    <property type="entry name" value="Pirin"/>
</dbReference>
<evidence type="ECO:0000313" key="2">
    <source>
        <dbReference type="Proteomes" id="UP001497493"/>
    </source>
</evidence>
<sequence length="117" mass="13023">MSAFRLSYCRVIRGITAPASLKHSCELRHPELPPGYPGHNCPGLIEVGQSALAVNMMTAGCGIIHIEMPQRTEGRMRGFQLRINLPAREKMKPATYRDIPARDIPTVTADTMRFFSV</sequence>
<protein>
    <submittedName>
        <fullName evidence="1">Quercetin 2,3-dioxygenase</fullName>
        <ecNumber evidence="1">1.13.11.24</ecNumber>
    </submittedName>
</protein>
<dbReference type="EMBL" id="OZ026885">
    <property type="protein sequence ID" value="CAL1241989.1"/>
    <property type="molecule type" value="Genomic_DNA"/>
</dbReference>
<dbReference type="Gene3D" id="2.60.120.10">
    <property type="entry name" value="Jelly Rolls"/>
    <property type="match status" value="1"/>
</dbReference>